<proteinExistence type="inferred from homology"/>
<dbReference type="SUPFAM" id="SSF55298">
    <property type="entry name" value="YjgF-like"/>
    <property type="match status" value="1"/>
</dbReference>
<dbReference type="InterPro" id="IPR006175">
    <property type="entry name" value="YjgF/YER057c/UK114"/>
</dbReference>
<feature type="active site" description="Proton donor/acceptor" evidence="2">
    <location>
        <position position="272"/>
    </location>
</feature>
<keyword evidence="5" id="KW-1185">Reference proteome</keyword>
<dbReference type="GO" id="GO:0004181">
    <property type="term" value="F:metallocarboxypeptidase activity"/>
    <property type="evidence" value="ECO:0007669"/>
    <property type="project" value="InterPro"/>
</dbReference>
<evidence type="ECO:0000313" key="4">
    <source>
        <dbReference type="EMBL" id="QNN46589.1"/>
    </source>
</evidence>
<gene>
    <name evidence="4" type="ORF">H9L17_15745</name>
</gene>
<sequence length="417" mass="44866">MNAFPIGTPGQPWGEAEKAHWRAMQAKKRSYADEVLARIDALRDAFDVAQYGELDCGADGRYPLFVLRSRDWDDALPVAVVTGGVHGYETSGVHGALQFAERHAADYAGRANALIAPCVSPWAYERIHRWNAQALDPNRNFRAGSPAAESAALWELLRSLGDHVLVHIDLHETTDSDETEFRPSLAARDGKPFEPGTIPDGFYLCADSARPEPAFQWAINAEVAKVTHIAPADPDGTIIGSPVVAPGVIEYDCRALGLCAGITDARFVTTTEVYPDSPRATPQQCNDAQAAAVCAALDFALARHVRRIDAGPRMSEAVIHGGIVHLAGQVPETAGADIETQTREVLAAIDALLAQAGSDKTRILRAQIYLADIAEFAGMNRAWDAWVVPGKAPARATVEAKLADPDWKVEIVVTAAL</sequence>
<evidence type="ECO:0000313" key="5">
    <source>
        <dbReference type="Proteomes" id="UP000515977"/>
    </source>
</evidence>
<dbReference type="EMBL" id="CP060711">
    <property type="protein sequence ID" value="QNN46589.1"/>
    <property type="molecule type" value="Genomic_DNA"/>
</dbReference>
<dbReference type="CDD" id="cd06150">
    <property type="entry name" value="YjgF_YER057c_UK114_like_2"/>
    <property type="match status" value="1"/>
</dbReference>
<dbReference type="Gene3D" id="3.30.1330.40">
    <property type="entry name" value="RutC-like"/>
    <property type="match status" value="1"/>
</dbReference>
<dbReference type="SUPFAM" id="SSF53187">
    <property type="entry name" value="Zn-dependent exopeptidases"/>
    <property type="match status" value="1"/>
</dbReference>
<dbReference type="Pfam" id="PF01042">
    <property type="entry name" value="Ribonuc_L-PSP"/>
    <property type="match status" value="1"/>
</dbReference>
<feature type="domain" description="Peptidase M14" evidence="3">
    <location>
        <begin position="27"/>
        <end position="300"/>
    </location>
</feature>
<organism evidence="4 5">
    <name type="scientific">Thermomonas brevis</name>
    <dbReference type="NCBI Taxonomy" id="215691"/>
    <lineage>
        <taxon>Bacteria</taxon>
        <taxon>Pseudomonadati</taxon>
        <taxon>Pseudomonadota</taxon>
        <taxon>Gammaproteobacteria</taxon>
        <taxon>Lysobacterales</taxon>
        <taxon>Lysobacteraceae</taxon>
        <taxon>Thermomonas</taxon>
    </lineage>
</organism>
<comment type="similarity">
    <text evidence="2">Belongs to the peptidase M14 family.</text>
</comment>
<protein>
    <submittedName>
        <fullName evidence="4">Succinylglutamate desuccinylase/aspartoacylase family protein</fullName>
    </submittedName>
</protein>
<dbReference type="GO" id="GO:0008270">
    <property type="term" value="F:zinc ion binding"/>
    <property type="evidence" value="ECO:0007669"/>
    <property type="project" value="InterPro"/>
</dbReference>
<dbReference type="KEGG" id="tbv:H9L17_15745"/>
<dbReference type="GO" id="GO:0006508">
    <property type="term" value="P:proteolysis"/>
    <property type="evidence" value="ECO:0007669"/>
    <property type="project" value="InterPro"/>
</dbReference>
<comment type="similarity">
    <text evidence="1">Belongs to the RutC family.</text>
</comment>
<dbReference type="AlphaFoldDB" id="A0A7G9QTB4"/>
<dbReference type="CDD" id="cd06231">
    <property type="entry name" value="M14_REP34-like"/>
    <property type="match status" value="1"/>
</dbReference>
<dbReference type="InterPro" id="IPR000834">
    <property type="entry name" value="Peptidase_M14"/>
</dbReference>
<reference evidence="4 5" key="1">
    <citation type="submission" date="2020-08" db="EMBL/GenBank/DDBJ databases">
        <title>Genome sequence of Thermomonas brevis KACC 16975T.</title>
        <authorList>
            <person name="Hyun D.-W."/>
            <person name="Bae J.-W."/>
        </authorList>
    </citation>
    <scope>NUCLEOTIDE SEQUENCE [LARGE SCALE GENOMIC DNA]</scope>
    <source>
        <strain evidence="4 5">KACC 16975</strain>
    </source>
</reference>
<dbReference type="InterPro" id="IPR035959">
    <property type="entry name" value="RutC-like_sf"/>
</dbReference>
<dbReference type="Gene3D" id="3.40.630.10">
    <property type="entry name" value="Zn peptidases"/>
    <property type="match status" value="1"/>
</dbReference>
<dbReference type="PANTHER" id="PTHR47328">
    <property type="match status" value="1"/>
</dbReference>
<dbReference type="InterPro" id="IPR035709">
    <property type="entry name" value="YoaB-like"/>
</dbReference>
<dbReference type="PANTHER" id="PTHR47328:SF1">
    <property type="entry name" value="RUTC FAMILY PROTEIN YOAB"/>
    <property type="match status" value="1"/>
</dbReference>
<evidence type="ECO:0000256" key="2">
    <source>
        <dbReference type="PROSITE-ProRule" id="PRU01379"/>
    </source>
</evidence>
<dbReference type="Proteomes" id="UP000515977">
    <property type="component" value="Chromosome"/>
</dbReference>
<name>A0A7G9QTB4_9GAMM</name>
<evidence type="ECO:0000256" key="1">
    <source>
        <dbReference type="ARBA" id="ARBA00010552"/>
    </source>
</evidence>
<dbReference type="PROSITE" id="PS52035">
    <property type="entry name" value="PEPTIDASE_M14"/>
    <property type="match status" value="1"/>
</dbReference>
<dbReference type="InterPro" id="IPR019897">
    <property type="entry name" value="RidA_CS"/>
</dbReference>
<evidence type="ECO:0000259" key="3">
    <source>
        <dbReference type="PROSITE" id="PS52035"/>
    </source>
</evidence>
<accession>A0A7G9QTB4</accession>
<dbReference type="PROSITE" id="PS01094">
    <property type="entry name" value="UPF0076"/>
    <property type="match status" value="1"/>
</dbReference>